<comment type="caution">
    <text evidence="1">The sequence shown here is derived from an EMBL/GenBank/DDBJ whole genome shotgun (WGS) entry which is preliminary data.</text>
</comment>
<protein>
    <submittedName>
        <fullName evidence="1">Uncharacterized protein</fullName>
    </submittedName>
</protein>
<evidence type="ECO:0000313" key="1">
    <source>
        <dbReference type="EMBL" id="OAY66326.1"/>
    </source>
</evidence>
<sequence length="61" mass="6782">MGKSTRCKVDDALITVETVLVLFARESREIVSTLRDINRRSGGIEALADRAEKSGKRSFDL</sequence>
<gene>
    <name evidence="1" type="ORF">ACMD2_19103</name>
</gene>
<dbReference type="AlphaFoldDB" id="A0A199UNV1"/>
<dbReference type="Proteomes" id="UP000092600">
    <property type="component" value="Unassembled WGS sequence"/>
</dbReference>
<reference evidence="1 2" key="1">
    <citation type="journal article" date="2016" name="DNA Res.">
        <title>The draft genome of MD-2 pineapple using hybrid error correction of long reads.</title>
        <authorList>
            <person name="Redwan R.M."/>
            <person name="Saidin A."/>
            <person name="Kumar S.V."/>
        </authorList>
    </citation>
    <scope>NUCLEOTIDE SEQUENCE [LARGE SCALE GENOMIC DNA]</scope>
    <source>
        <strain evidence="2">cv. MD2</strain>
        <tissue evidence="1">Leaf</tissue>
    </source>
</reference>
<evidence type="ECO:0000313" key="2">
    <source>
        <dbReference type="Proteomes" id="UP000092600"/>
    </source>
</evidence>
<feature type="non-terminal residue" evidence="1">
    <location>
        <position position="61"/>
    </location>
</feature>
<dbReference type="EMBL" id="LSRQ01006320">
    <property type="protein sequence ID" value="OAY66326.1"/>
    <property type="molecule type" value="Genomic_DNA"/>
</dbReference>
<name>A0A199UNV1_ANACO</name>
<accession>A0A199UNV1</accession>
<proteinExistence type="predicted"/>
<organism evidence="1 2">
    <name type="scientific">Ananas comosus</name>
    <name type="common">Pineapple</name>
    <name type="synonym">Ananas ananas</name>
    <dbReference type="NCBI Taxonomy" id="4615"/>
    <lineage>
        <taxon>Eukaryota</taxon>
        <taxon>Viridiplantae</taxon>
        <taxon>Streptophyta</taxon>
        <taxon>Embryophyta</taxon>
        <taxon>Tracheophyta</taxon>
        <taxon>Spermatophyta</taxon>
        <taxon>Magnoliopsida</taxon>
        <taxon>Liliopsida</taxon>
        <taxon>Poales</taxon>
        <taxon>Bromeliaceae</taxon>
        <taxon>Bromelioideae</taxon>
        <taxon>Ananas</taxon>
    </lineage>
</organism>